<evidence type="ECO:0000256" key="1">
    <source>
        <dbReference type="ARBA" id="ARBA00038087"/>
    </source>
</evidence>
<gene>
    <name evidence="4" type="ORF">PPOP_2710</name>
</gene>
<dbReference type="Pfam" id="PF26078">
    <property type="entry name" value="Baseplate_J_M"/>
    <property type="match status" value="1"/>
</dbReference>
<evidence type="ECO:0000259" key="3">
    <source>
        <dbReference type="Pfam" id="PF26079"/>
    </source>
</evidence>
<accession>M9M6V0</accession>
<organism evidence="4 5">
    <name type="scientific">Paenibacillus popilliae ATCC 14706</name>
    <dbReference type="NCBI Taxonomy" id="1212764"/>
    <lineage>
        <taxon>Bacteria</taxon>
        <taxon>Bacillati</taxon>
        <taxon>Bacillota</taxon>
        <taxon>Bacilli</taxon>
        <taxon>Bacillales</taxon>
        <taxon>Paenibacillaceae</taxon>
        <taxon>Paenibacillus</taxon>
    </lineage>
</organism>
<name>M9M6V0_PAEPP</name>
<feature type="domain" description="Baseplate J-like central" evidence="2">
    <location>
        <begin position="19"/>
        <end position="98"/>
    </location>
</feature>
<keyword evidence="5" id="KW-1185">Reference proteome</keyword>
<proteinExistence type="inferred from homology"/>
<evidence type="ECO:0000313" key="5">
    <source>
        <dbReference type="Proteomes" id="UP000029453"/>
    </source>
</evidence>
<protein>
    <submittedName>
        <fullName evidence="4">Uncharacterized homolog of phage Mu protein gp47</fullName>
    </submittedName>
</protein>
<dbReference type="AlphaFoldDB" id="M9M6V0"/>
<dbReference type="RefSeq" id="WP_006286967.1">
    <property type="nucleotide sequence ID" value="NZ_BALG01000190.1"/>
</dbReference>
<sequence length="196" mass="20904">EETDESLRERYYESLRALAFGGNVADYRAKTEKIPGVGACKVFPAWSGGGTVKLAITDGTGGVPTEELVQQVQQEIDPPGLSGQGRGWAPVGHAVTVEGVIGVTVNIEFKLILEQGYTWESVKANVTAALQMYFEDMVKGWADVESITVRTRQLEAKVLTVNGVLDIADTKLNGVAGNLVLASTEIPLLGAVTNRA</sequence>
<dbReference type="InterPro" id="IPR052399">
    <property type="entry name" value="Phage_Baseplate_Assmbl_Protein"/>
</dbReference>
<dbReference type="PANTHER" id="PTHR37829:SF3">
    <property type="entry name" value="PROTEIN JAYE-RELATED"/>
    <property type="match status" value="1"/>
</dbReference>
<reference evidence="4 5" key="1">
    <citation type="submission" date="2012-10" db="EMBL/GenBank/DDBJ databases">
        <title>Draft Genome Sequence of Paenibacillus popilliae ATCC 14706T.</title>
        <authorList>
            <person name="Iiyama K."/>
            <person name="Mori K."/>
            <person name="Mon H."/>
            <person name="Chieda Y."/>
            <person name="Lee J.M."/>
            <person name="Kusakabe T."/>
            <person name="Tashiro K."/>
            <person name="Asano S."/>
            <person name="Yasunaga-Aoki C."/>
            <person name="Shimizu S."/>
        </authorList>
    </citation>
    <scope>NUCLEOTIDE SEQUENCE [LARGE SCALE GENOMIC DNA]</scope>
    <source>
        <strain evidence="4 5">ATCC 14706</strain>
    </source>
</reference>
<comment type="similarity">
    <text evidence="1">Belongs to the Mu gp47/PBSX XkdT family.</text>
</comment>
<evidence type="ECO:0000259" key="2">
    <source>
        <dbReference type="Pfam" id="PF26078"/>
    </source>
</evidence>
<dbReference type="InterPro" id="IPR058531">
    <property type="entry name" value="Baseplate_J_M"/>
</dbReference>
<feature type="domain" description="Baseplate J-like C-terminal" evidence="3">
    <location>
        <begin position="105"/>
        <end position="193"/>
    </location>
</feature>
<dbReference type="InterPro" id="IPR058530">
    <property type="entry name" value="Baseplate_J-like_C"/>
</dbReference>
<dbReference type="Proteomes" id="UP000029453">
    <property type="component" value="Unassembled WGS sequence"/>
</dbReference>
<evidence type="ECO:0000313" key="4">
    <source>
        <dbReference type="EMBL" id="GAC43343.1"/>
    </source>
</evidence>
<feature type="non-terminal residue" evidence="4">
    <location>
        <position position="1"/>
    </location>
</feature>
<dbReference type="Pfam" id="PF26079">
    <property type="entry name" value="Baseplate_J_C"/>
    <property type="match status" value="1"/>
</dbReference>
<dbReference type="PANTHER" id="PTHR37829">
    <property type="entry name" value="PHAGE-LIKE ELEMENT PBSX PROTEIN XKDT"/>
    <property type="match status" value="1"/>
</dbReference>
<dbReference type="EMBL" id="BALG01000190">
    <property type="protein sequence ID" value="GAC43343.1"/>
    <property type="molecule type" value="Genomic_DNA"/>
</dbReference>
<comment type="caution">
    <text evidence="4">The sequence shown here is derived from an EMBL/GenBank/DDBJ whole genome shotgun (WGS) entry which is preliminary data.</text>
</comment>